<reference evidence="1" key="1">
    <citation type="submission" date="2021-01" db="EMBL/GenBank/DDBJ databases">
        <authorList>
            <person name="Corre E."/>
            <person name="Pelletier E."/>
            <person name="Niang G."/>
            <person name="Scheremetjew M."/>
            <person name="Finn R."/>
            <person name="Kale V."/>
            <person name="Holt S."/>
            <person name="Cochrane G."/>
            <person name="Meng A."/>
            <person name="Brown T."/>
            <person name="Cohen L."/>
        </authorList>
    </citation>
    <scope>NUCLEOTIDE SEQUENCE</scope>
    <source>
        <strain evidence="1">CCMP219</strain>
    </source>
</reference>
<name>A0A7R9V6U2_9CHLO</name>
<organism evidence="1">
    <name type="scientific">Chlamydomonas euryale</name>
    <dbReference type="NCBI Taxonomy" id="1486919"/>
    <lineage>
        <taxon>Eukaryota</taxon>
        <taxon>Viridiplantae</taxon>
        <taxon>Chlorophyta</taxon>
        <taxon>core chlorophytes</taxon>
        <taxon>Chlorophyceae</taxon>
        <taxon>CS clade</taxon>
        <taxon>Chlamydomonadales</taxon>
        <taxon>Chlamydomonadaceae</taxon>
        <taxon>Chlamydomonas</taxon>
    </lineage>
</organism>
<protein>
    <submittedName>
        <fullName evidence="1">Uncharacterized protein</fullName>
    </submittedName>
</protein>
<accession>A0A7R9V6U2</accession>
<sequence length="104" mass="11403">MRCACVLCGMRRATCGLHDQCMLCACVLCNVRVVRRATCGSNDLCMDCAAAIPAGSSPGCPACARSERVRVRRNLRQGKQLGPTGRQWTQPQEVLLWGQHNRDV</sequence>
<dbReference type="AlphaFoldDB" id="A0A7R9V6U2"/>
<evidence type="ECO:0000313" key="1">
    <source>
        <dbReference type="EMBL" id="CAD8284821.1"/>
    </source>
</evidence>
<dbReference type="EMBL" id="HBEC01010607">
    <property type="protein sequence ID" value="CAD8284821.1"/>
    <property type="molecule type" value="Transcribed_RNA"/>
</dbReference>
<proteinExistence type="predicted"/>
<gene>
    <name evidence="1" type="ORF">CEUR00632_LOCUS4859</name>
</gene>